<dbReference type="GO" id="GO:0005739">
    <property type="term" value="C:mitochondrion"/>
    <property type="evidence" value="ECO:0007669"/>
    <property type="project" value="TreeGrafter"/>
</dbReference>
<feature type="region of interest" description="Disordered" evidence="7">
    <location>
        <begin position="137"/>
        <end position="156"/>
    </location>
</feature>
<evidence type="ECO:0000256" key="1">
    <source>
        <dbReference type="ARBA" id="ARBA00006975"/>
    </source>
</evidence>
<dbReference type="GO" id="GO:0051082">
    <property type="term" value="F:unfolded protein binding"/>
    <property type="evidence" value="ECO:0007669"/>
    <property type="project" value="TreeGrafter"/>
</dbReference>
<gene>
    <name evidence="8" type="ORF">QBZ16_000987</name>
</gene>
<dbReference type="HAMAP" id="MF_00580">
    <property type="entry name" value="CH10"/>
    <property type="match status" value="2"/>
</dbReference>
<dbReference type="CDD" id="cd00320">
    <property type="entry name" value="cpn10"/>
    <property type="match status" value="2"/>
</dbReference>
<dbReference type="GO" id="GO:0046872">
    <property type="term" value="F:metal ion binding"/>
    <property type="evidence" value="ECO:0007669"/>
    <property type="project" value="TreeGrafter"/>
</dbReference>
<dbReference type="Pfam" id="PF00166">
    <property type="entry name" value="Cpn10"/>
    <property type="match status" value="2"/>
</dbReference>
<proteinExistence type="inferred from homology"/>
<keyword evidence="2 6" id="KW-0143">Chaperone</keyword>
<dbReference type="GO" id="GO:0051087">
    <property type="term" value="F:protein-folding chaperone binding"/>
    <property type="evidence" value="ECO:0007669"/>
    <property type="project" value="TreeGrafter"/>
</dbReference>
<dbReference type="Gene3D" id="2.30.33.40">
    <property type="entry name" value="GroES chaperonin"/>
    <property type="match status" value="2"/>
</dbReference>
<dbReference type="InterPro" id="IPR037124">
    <property type="entry name" value="Chaperonin_GroES_sf"/>
</dbReference>
<dbReference type="GO" id="GO:0009507">
    <property type="term" value="C:chloroplast"/>
    <property type="evidence" value="ECO:0007669"/>
    <property type="project" value="TreeGrafter"/>
</dbReference>
<protein>
    <recommendedName>
        <fullName evidence="4">20 kDa chaperonin, chloroplastic</fullName>
    </recommendedName>
    <alternativeName>
        <fullName evidence="3">Chaperonin 10</fullName>
    </alternativeName>
    <alternativeName>
        <fullName evidence="5">Protein Cpn21</fullName>
    </alternativeName>
</protein>
<evidence type="ECO:0000256" key="6">
    <source>
        <dbReference type="RuleBase" id="RU003479"/>
    </source>
</evidence>
<comment type="caution">
    <text evidence="8">The sequence shown here is derived from an EMBL/GenBank/DDBJ whole genome shotgun (WGS) entry which is preliminary data.</text>
</comment>
<dbReference type="PRINTS" id="PR00297">
    <property type="entry name" value="CHAPERONIN10"/>
</dbReference>
<evidence type="ECO:0000256" key="2">
    <source>
        <dbReference type="ARBA" id="ARBA00023186"/>
    </source>
</evidence>
<comment type="similarity">
    <text evidence="1 6">Belongs to the GroES chaperonin family.</text>
</comment>
<sequence>MNVKKVAPLGHRVFVKVGEQETRTEGGVFLPIAAQKRSTQGEIVDAGTAKTLKKGDRIVYSKYAGTDVELQSEEFVLLKEDDVIGLVGGDDIAQLHPCQDRLLIRMEEAQTRTSGGLLLSEGAQEKPTIGTVVAAGPGRARDEEEAPSPPAVQPGAKVLYSKYSGTEFDGRDGRKYIVIREADILAVLS</sequence>
<dbReference type="FunFam" id="2.30.33.40:FF:000001">
    <property type="entry name" value="10 kDa chaperonin"/>
    <property type="match status" value="2"/>
</dbReference>
<dbReference type="SUPFAM" id="SSF50129">
    <property type="entry name" value="GroES-like"/>
    <property type="match status" value="2"/>
</dbReference>
<dbReference type="Proteomes" id="UP001255856">
    <property type="component" value="Unassembled WGS sequence"/>
</dbReference>
<keyword evidence="9" id="KW-1185">Reference proteome</keyword>
<evidence type="ECO:0000256" key="5">
    <source>
        <dbReference type="ARBA" id="ARBA00079398"/>
    </source>
</evidence>
<dbReference type="InterPro" id="IPR020818">
    <property type="entry name" value="Chaperonin_GroES"/>
</dbReference>
<evidence type="ECO:0000313" key="8">
    <source>
        <dbReference type="EMBL" id="KAK2076462.1"/>
    </source>
</evidence>
<dbReference type="InterPro" id="IPR011032">
    <property type="entry name" value="GroES-like_sf"/>
</dbReference>
<dbReference type="GO" id="GO:0044183">
    <property type="term" value="F:protein folding chaperone"/>
    <property type="evidence" value="ECO:0007669"/>
    <property type="project" value="InterPro"/>
</dbReference>
<dbReference type="GO" id="GO:0005524">
    <property type="term" value="F:ATP binding"/>
    <property type="evidence" value="ECO:0007669"/>
    <property type="project" value="InterPro"/>
</dbReference>
<organism evidence="8 9">
    <name type="scientific">Prototheca wickerhamii</name>
    <dbReference type="NCBI Taxonomy" id="3111"/>
    <lineage>
        <taxon>Eukaryota</taxon>
        <taxon>Viridiplantae</taxon>
        <taxon>Chlorophyta</taxon>
        <taxon>core chlorophytes</taxon>
        <taxon>Trebouxiophyceae</taxon>
        <taxon>Chlorellales</taxon>
        <taxon>Chlorellaceae</taxon>
        <taxon>Prototheca</taxon>
    </lineage>
</organism>
<dbReference type="PANTHER" id="PTHR10772">
    <property type="entry name" value="10 KDA HEAT SHOCK PROTEIN"/>
    <property type="match status" value="1"/>
</dbReference>
<evidence type="ECO:0000256" key="7">
    <source>
        <dbReference type="SAM" id="MobiDB-lite"/>
    </source>
</evidence>
<dbReference type="AlphaFoldDB" id="A0AAD9IHR9"/>
<reference evidence="8" key="1">
    <citation type="submission" date="2021-01" db="EMBL/GenBank/DDBJ databases">
        <authorList>
            <person name="Eckstrom K.M.E."/>
        </authorList>
    </citation>
    <scope>NUCLEOTIDE SEQUENCE</scope>
    <source>
        <strain evidence="8">UVCC 0001</strain>
    </source>
</reference>
<dbReference type="PANTHER" id="PTHR10772:SF63">
    <property type="entry name" value="20 KDA CHAPERONIN, CHLOROPLASTIC"/>
    <property type="match status" value="1"/>
</dbReference>
<evidence type="ECO:0000256" key="3">
    <source>
        <dbReference type="ARBA" id="ARBA00031971"/>
    </source>
</evidence>
<evidence type="ECO:0000256" key="4">
    <source>
        <dbReference type="ARBA" id="ARBA00073031"/>
    </source>
</evidence>
<dbReference type="SMART" id="SM00883">
    <property type="entry name" value="Cpn10"/>
    <property type="match status" value="2"/>
</dbReference>
<evidence type="ECO:0000313" key="9">
    <source>
        <dbReference type="Proteomes" id="UP001255856"/>
    </source>
</evidence>
<name>A0AAD9IHR9_PROWI</name>
<dbReference type="EMBL" id="JASFZW010000010">
    <property type="protein sequence ID" value="KAK2076462.1"/>
    <property type="molecule type" value="Genomic_DNA"/>
</dbReference>
<accession>A0AAD9IHR9</accession>